<feature type="region of interest" description="Disordered" evidence="1">
    <location>
        <begin position="24"/>
        <end position="55"/>
    </location>
</feature>
<dbReference type="AlphaFoldDB" id="A0A1Y2GCU6"/>
<dbReference type="Proteomes" id="UP000193648">
    <property type="component" value="Unassembled WGS sequence"/>
</dbReference>
<keyword evidence="3" id="KW-1185">Reference proteome</keyword>
<dbReference type="EMBL" id="MCFF01000042">
    <property type="protein sequence ID" value="ORZ07251.1"/>
    <property type="molecule type" value="Genomic_DNA"/>
</dbReference>
<evidence type="ECO:0000313" key="2">
    <source>
        <dbReference type="EMBL" id="ORZ07251.1"/>
    </source>
</evidence>
<comment type="caution">
    <text evidence="2">The sequence shown here is derived from an EMBL/GenBank/DDBJ whole genome shotgun (WGS) entry which is preliminary data.</text>
</comment>
<feature type="region of interest" description="Disordered" evidence="1">
    <location>
        <begin position="165"/>
        <end position="190"/>
    </location>
</feature>
<accession>A0A1Y2GCU6</accession>
<protein>
    <submittedName>
        <fullName evidence="2">Uncharacterized protein</fullName>
    </submittedName>
</protein>
<dbReference type="RefSeq" id="XP_021877914.1">
    <property type="nucleotide sequence ID" value="XM_022029091.1"/>
</dbReference>
<dbReference type="GeneID" id="33570934"/>
<dbReference type="InParanoid" id="A0A1Y2GCU6"/>
<reference evidence="2 3" key="1">
    <citation type="submission" date="2016-07" db="EMBL/GenBank/DDBJ databases">
        <title>Pervasive Adenine N6-methylation of Active Genes in Fungi.</title>
        <authorList>
            <consortium name="DOE Joint Genome Institute"/>
            <person name="Mondo S.J."/>
            <person name="Dannebaum R.O."/>
            <person name="Kuo R.C."/>
            <person name="Labutti K."/>
            <person name="Haridas S."/>
            <person name="Kuo A."/>
            <person name="Salamov A."/>
            <person name="Ahrendt S.R."/>
            <person name="Lipzen A."/>
            <person name="Sullivan W."/>
            <person name="Andreopoulos W.B."/>
            <person name="Clum A."/>
            <person name="Lindquist E."/>
            <person name="Daum C."/>
            <person name="Ramamoorthy G.K."/>
            <person name="Gryganskyi A."/>
            <person name="Culley D."/>
            <person name="Magnuson J.K."/>
            <person name="James T.Y."/>
            <person name="O'Malley M.A."/>
            <person name="Stajich J.E."/>
            <person name="Spatafora J.W."/>
            <person name="Visel A."/>
            <person name="Grigoriev I.V."/>
        </authorList>
    </citation>
    <scope>NUCLEOTIDE SEQUENCE [LARGE SCALE GENOMIC DNA]</scope>
    <source>
        <strain evidence="2 3">NRRL 3116</strain>
    </source>
</reference>
<gene>
    <name evidence="2" type="ORF">BCR41DRAFT_399748</name>
</gene>
<evidence type="ECO:0000256" key="1">
    <source>
        <dbReference type="SAM" id="MobiDB-lite"/>
    </source>
</evidence>
<organism evidence="2 3">
    <name type="scientific">Lobosporangium transversale</name>
    <dbReference type="NCBI Taxonomy" id="64571"/>
    <lineage>
        <taxon>Eukaryota</taxon>
        <taxon>Fungi</taxon>
        <taxon>Fungi incertae sedis</taxon>
        <taxon>Mucoromycota</taxon>
        <taxon>Mortierellomycotina</taxon>
        <taxon>Mortierellomycetes</taxon>
        <taxon>Mortierellales</taxon>
        <taxon>Mortierellaceae</taxon>
        <taxon>Lobosporangium</taxon>
    </lineage>
</organism>
<dbReference type="OrthoDB" id="2397870at2759"/>
<sequence length="190" mass="21386">MFSPSIKLKKILIGGFEDIRKVLDASNSGKDGEDDSEEREGGNEEKEGDDQVDIPAGHEVDFESLENGLNNIAVEKMRVVLCDDTEIIQVAKHYKVDPESRFITLTASKAEFFIEPERFDAWLLRHPKGYFHQFVLTRKYDNKTANLHRLTYECQCAGKKRVRKDRPQGGVAGKSRIDAPGNKQGCGAKT</sequence>
<proteinExistence type="predicted"/>
<evidence type="ECO:0000313" key="3">
    <source>
        <dbReference type="Proteomes" id="UP000193648"/>
    </source>
</evidence>
<name>A0A1Y2GCU6_9FUNG</name>